<organism evidence="5">
    <name type="scientific">marine sediment metagenome</name>
    <dbReference type="NCBI Taxonomy" id="412755"/>
    <lineage>
        <taxon>unclassified sequences</taxon>
        <taxon>metagenomes</taxon>
        <taxon>ecological metagenomes</taxon>
    </lineage>
</organism>
<gene>
    <name evidence="5" type="ORF">S01H1_07420</name>
</gene>
<name>X0RJA7_9ZZZZ</name>
<feature type="non-terminal residue" evidence="5">
    <location>
        <position position="117"/>
    </location>
</feature>
<keyword evidence="2" id="KW-0808">Transferase</keyword>
<dbReference type="SUPFAM" id="SSF53067">
    <property type="entry name" value="Actin-like ATPase domain"/>
    <property type="match status" value="1"/>
</dbReference>
<evidence type="ECO:0000256" key="1">
    <source>
        <dbReference type="ARBA" id="ARBA00009156"/>
    </source>
</evidence>
<evidence type="ECO:0000313" key="5">
    <source>
        <dbReference type="EMBL" id="GAF68873.1"/>
    </source>
</evidence>
<keyword evidence="3" id="KW-0418">Kinase</keyword>
<evidence type="ECO:0000256" key="2">
    <source>
        <dbReference type="ARBA" id="ARBA00022679"/>
    </source>
</evidence>
<dbReference type="EMBL" id="BARS01003826">
    <property type="protein sequence ID" value="GAF68873.1"/>
    <property type="molecule type" value="Genomic_DNA"/>
</dbReference>
<proteinExistence type="inferred from homology"/>
<dbReference type="PANTHER" id="PTHR10196">
    <property type="entry name" value="SUGAR KINASE"/>
    <property type="match status" value="1"/>
</dbReference>
<dbReference type="AlphaFoldDB" id="X0RJA7"/>
<evidence type="ECO:0000256" key="3">
    <source>
        <dbReference type="ARBA" id="ARBA00022777"/>
    </source>
</evidence>
<dbReference type="GO" id="GO:0004856">
    <property type="term" value="F:D-xylulokinase activity"/>
    <property type="evidence" value="ECO:0007669"/>
    <property type="project" value="TreeGrafter"/>
</dbReference>
<sequence length="117" mass="13527">MFDYFLGLDCSTQSLTAFLIDFNSKQIIYRHSINYDRDLPHYQTKNGVIISNDNKVVHSDPLMWVEALDILFGIMKKKEIQLNEINAISGSGQQHGTVYLNDKFEKKLQNLSPNEFI</sequence>
<dbReference type="PANTHER" id="PTHR10196:SF57">
    <property type="entry name" value="XYLULOSE KINASE"/>
    <property type="match status" value="1"/>
</dbReference>
<protein>
    <recommendedName>
        <fullName evidence="4">Carbohydrate kinase FGGY N-terminal domain-containing protein</fullName>
    </recommendedName>
</protein>
<dbReference type="InterPro" id="IPR043129">
    <property type="entry name" value="ATPase_NBD"/>
</dbReference>
<dbReference type="InterPro" id="IPR018484">
    <property type="entry name" value="FGGY_N"/>
</dbReference>
<dbReference type="Gene3D" id="3.30.420.40">
    <property type="match status" value="1"/>
</dbReference>
<comment type="caution">
    <text evidence="5">The sequence shown here is derived from an EMBL/GenBank/DDBJ whole genome shotgun (WGS) entry which is preliminary data.</text>
</comment>
<accession>X0RJA7</accession>
<dbReference type="Pfam" id="PF00370">
    <property type="entry name" value="FGGY_N"/>
    <property type="match status" value="1"/>
</dbReference>
<evidence type="ECO:0000259" key="4">
    <source>
        <dbReference type="Pfam" id="PF00370"/>
    </source>
</evidence>
<feature type="domain" description="Carbohydrate kinase FGGY N-terminal" evidence="4">
    <location>
        <begin position="4"/>
        <end position="110"/>
    </location>
</feature>
<comment type="similarity">
    <text evidence="1">Belongs to the FGGY kinase family.</text>
</comment>
<reference evidence="5" key="1">
    <citation type="journal article" date="2014" name="Front. Microbiol.">
        <title>High frequency of phylogenetically diverse reductive dehalogenase-homologous genes in deep subseafloor sedimentary metagenomes.</title>
        <authorList>
            <person name="Kawai M."/>
            <person name="Futagami T."/>
            <person name="Toyoda A."/>
            <person name="Takaki Y."/>
            <person name="Nishi S."/>
            <person name="Hori S."/>
            <person name="Arai W."/>
            <person name="Tsubouchi T."/>
            <person name="Morono Y."/>
            <person name="Uchiyama I."/>
            <person name="Ito T."/>
            <person name="Fujiyama A."/>
            <person name="Inagaki F."/>
            <person name="Takami H."/>
        </authorList>
    </citation>
    <scope>NUCLEOTIDE SEQUENCE</scope>
    <source>
        <strain evidence="5">Expedition CK06-06</strain>
    </source>
</reference>
<dbReference type="GO" id="GO:0005829">
    <property type="term" value="C:cytosol"/>
    <property type="evidence" value="ECO:0007669"/>
    <property type="project" value="TreeGrafter"/>
</dbReference>
<dbReference type="GO" id="GO:0005997">
    <property type="term" value="P:xylulose metabolic process"/>
    <property type="evidence" value="ECO:0007669"/>
    <property type="project" value="TreeGrafter"/>
</dbReference>